<evidence type="ECO:0008006" key="3">
    <source>
        <dbReference type="Google" id="ProtNLM"/>
    </source>
</evidence>
<dbReference type="Proteomes" id="UP001319861">
    <property type="component" value="Chromosome"/>
</dbReference>
<name>A0ABM7PVX6_SINCY</name>
<proteinExistence type="predicted"/>
<dbReference type="SUPFAM" id="SSF52540">
    <property type="entry name" value="P-loop containing nucleoside triphosphate hydrolases"/>
    <property type="match status" value="1"/>
</dbReference>
<sequence>MTADFGPFSVSAAQISGLGAANFGQFVGRLLATEAAAHGMAGTALETTYLENVGDGGVDAGLRHAQATPWIPAGDSAWQFKAGDLAPGKCKAEIINASKAIEVLRAGGQYRLVLGKSLTTAKIDSRHKKLIEGAAELGIDSAATRIEVVTADGLARWSEQYPALAVSPVLHGTGAIGQTFDEWSQSNRHTTLWVSSPDRDAQIAAIRDVLSTGTQPDLHLDGVSGLGKTRLVLEALRGQPYEVVVVYASAADSFPVPILNQLQSQKRTAVVVVDECDRKQHEIYASIIHSGSTIRLLTIGEPGGNTTRTPMISVSAFEDDQMKELLQKNEPQLWPEAERVVVEVAAGNIDYALKAARGLIRSGRGSAGRLATDEDIRSFITAQLPDGTLFLACCALALFSRFGHDRDVATELSTISLGLGLDVADLRAAATSLQRQGFLSKQGRFRSVGPYPLAVYLASQAWAEFGESIVTNLFPVLDPDMMERLFRRAADIGELENSSSSVVALLADDGPIASLEAIGENNNSRLLVHFAVLAPGPVSERLSALISSATEEELRHHEKVRRDLVWSLEKLAWHSRTFEVAADSLLKLAVAETEAFSNNATGTWVELFGTMLPGTAAAPDARVIYLKSVAESEDPRVRLLAAKGAARTLSIHESIMVSGEIQGGMVVERRGQPETWGDVWRYRNSAVDILGSLATDDDLDVAETAIKVLTESIHGVLEAPAVCEHLARVVSTLPDSVISQVRIEIASLRSMFARADVTDGRPQGLELFEAHLPPESAEDRLVVVASTNSWDRPVSDVSADLVAAARAVNPMDPASVILDLLSSRPVPAAYSAGHALTDIGREIADLQVQLLQLLDGPNAEALIGYLHSLVDQGDPDAFDSFVDSYELEPIRRLQLTVRGPRTERAIQRVHELVDEVPVNSAARLLFGWMRDAEEKTVARYVASWLGRLESQDDYNAAVDFAALHVYQKPQYLDVLDPLLLTLVARRADFPEVGQQQWDWGQLAGRQLDIDPSALARMLADFIETGALSAYSGSEESQLLRRSVRASGEPVWRDLMDRLEGGSWRLSFALRDWMADAVDVSVARSWVGDSEDRGRILGSVASVGGGDLSPVVRFLIDNFGDDGRVSSALVGQFVSGSWTGNESDRIARQISQVEGWLSDHSQSRTVKGWARKLVRSLEAERERALEREAEGY</sequence>
<organism evidence="1 2">
    <name type="scientific">Sinomonas cyclohexanicum</name>
    <name type="common">Corynebacterium cyclohexanicum</name>
    <dbReference type="NCBI Taxonomy" id="322009"/>
    <lineage>
        <taxon>Bacteria</taxon>
        <taxon>Bacillati</taxon>
        <taxon>Actinomycetota</taxon>
        <taxon>Actinomycetes</taxon>
        <taxon>Micrococcales</taxon>
        <taxon>Micrococcaceae</taxon>
        <taxon>Sinomonas</taxon>
    </lineage>
</organism>
<keyword evidence="2" id="KW-1185">Reference proteome</keyword>
<dbReference type="EMBL" id="AP024525">
    <property type="protein sequence ID" value="BCT76430.1"/>
    <property type="molecule type" value="Genomic_DNA"/>
</dbReference>
<accession>A0ABM7PVX6</accession>
<dbReference type="RefSeq" id="WP_229229257.1">
    <property type="nucleotide sequence ID" value="NZ_AP024525.1"/>
</dbReference>
<reference evidence="1 2" key="1">
    <citation type="journal article" date="2021" name="J. Biosci. Bioeng.">
        <title>Identification and characterization of a chc gene cluster responsible for the aromatization pathway of cyclohexanecarboxylate degradation in Sinomonas cyclohexanicum ATCC 51369.</title>
        <authorList>
            <person name="Yamamoto T."/>
            <person name="Hasegawa Y."/>
            <person name="Lau P.C.K."/>
            <person name="Iwaki H."/>
        </authorList>
    </citation>
    <scope>NUCLEOTIDE SEQUENCE [LARGE SCALE GENOMIC DNA]</scope>
    <source>
        <strain evidence="1 2">ATCC 51369</strain>
    </source>
</reference>
<evidence type="ECO:0000313" key="2">
    <source>
        <dbReference type="Proteomes" id="UP001319861"/>
    </source>
</evidence>
<dbReference type="InterPro" id="IPR027417">
    <property type="entry name" value="P-loop_NTPase"/>
</dbReference>
<dbReference type="InterPro" id="IPR016024">
    <property type="entry name" value="ARM-type_fold"/>
</dbReference>
<evidence type="ECO:0000313" key="1">
    <source>
        <dbReference type="EMBL" id="BCT76430.1"/>
    </source>
</evidence>
<dbReference type="SUPFAM" id="SSF48371">
    <property type="entry name" value="ARM repeat"/>
    <property type="match status" value="1"/>
</dbReference>
<gene>
    <name evidence="1" type="ORF">SCMU_22720</name>
</gene>
<protein>
    <recommendedName>
        <fullName evidence="3">ATP-binding protein</fullName>
    </recommendedName>
</protein>